<organism evidence="2 3">
    <name type="scientific">Babesia ovata</name>
    <dbReference type="NCBI Taxonomy" id="189622"/>
    <lineage>
        <taxon>Eukaryota</taxon>
        <taxon>Sar</taxon>
        <taxon>Alveolata</taxon>
        <taxon>Apicomplexa</taxon>
        <taxon>Aconoidasida</taxon>
        <taxon>Piroplasmida</taxon>
        <taxon>Babesiidae</taxon>
        <taxon>Babesia</taxon>
    </lineage>
</organism>
<reference evidence="2 3" key="1">
    <citation type="journal article" date="2017" name="BMC Genomics">
        <title>Whole-genome assembly of Babesia ovata and comparative genomics between closely related pathogens.</title>
        <authorList>
            <person name="Yamagishi J."/>
            <person name="Asada M."/>
            <person name="Hakimi H."/>
            <person name="Tanaka T.Q."/>
            <person name="Sugimoto C."/>
            <person name="Kawazu S."/>
        </authorList>
    </citation>
    <scope>NUCLEOTIDE SEQUENCE [LARGE SCALE GENOMIC DNA]</scope>
    <source>
        <strain evidence="2 3">Miyake</strain>
    </source>
</reference>
<dbReference type="EMBL" id="BDSA01000001">
    <property type="protein sequence ID" value="GBE58998.1"/>
    <property type="molecule type" value="Genomic_DNA"/>
</dbReference>
<sequence length="649" mass="73500">MRPTQRLRLDAFMVLAFSMFCSATEELFLAHQHLLDVHRRVGVNVFDIFLGTRKLIARGVRLRDVGGEDVQHIMRTARVEAFVREALCLDHRELAHRDFLAVVHYGAHHFAEVLGGLSSSVGRVEIDKRCRLGLECRGAFIRNDTAAFIVYGRRCIQVHNLIGAVVIRCFWSVNIRIERQRREDQLPQRHADITCQAENVLLDGLAGDAANEFSHDPPEVEVAVVRHANGFFVQISLLNVLYHGFVVQVLYEEDVGVRHHQPGGVVQHLPDGDLLLVILPEFRPMLADGVVQRDVVMRREVQDGSGYQPVHHVADLEERHGVDGPALVPSHRPVRQVHLNRSIANDTYLRRHQQAAVLRYRRIVHVVQRIAAVLVQNLQEGQPHLERDSIVAVLGDDLQQNGEEVRRVDDEILDEDAPLVVPFAGLLVFRDKVHRTVFRAEIHDLAEIGREDVQQRLEETLVTEVLVGRHVEARLNETHEAPYGITDAHSVGEVAQPNTLLGRQRLGHTPIKQHRVELVVHFAARQQHVSRVGVAVKLSRRQDLVYGKVLNVVHDARRIDVVILEKLDIGHLVELEELHGDHTLRAVLVENAWHHYGDAGHLSVHAGEPAALRLDFEIYFLQGRSRVIVDRCEHPLICAHTLGDPQNHL</sequence>
<dbReference type="AlphaFoldDB" id="A0A2H6K7P5"/>
<feature type="signal peptide" evidence="1">
    <location>
        <begin position="1"/>
        <end position="23"/>
    </location>
</feature>
<comment type="caution">
    <text evidence="2">The sequence shown here is derived from an EMBL/GenBank/DDBJ whole genome shotgun (WGS) entry which is preliminary data.</text>
</comment>
<evidence type="ECO:0000256" key="1">
    <source>
        <dbReference type="SAM" id="SignalP"/>
    </source>
</evidence>
<name>A0A2H6K7P5_9APIC</name>
<proteinExistence type="predicted"/>
<gene>
    <name evidence="2" type="ORF">BOVATA_004910</name>
</gene>
<dbReference type="Proteomes" id="UP000236319">
    <property type="component" value="Unassembled WGS sequence"/>
</dbReference>
<dbReference type="GeneID" id="39872768"/>
<evidence type="ECO:0008006" key="4">
    <source>
        <dbReference type="Google" id="ProtNLM"/>
    </source>
</evidence>
<evidence type="ECO:0000313" key="2">
    <source>
        <dbReference type="EMBL" id="GBE58998.1"/>
    </source>
</evidence>
<keyword evidence="3" id="KW-1185">Reference proteome</keyword>
<dbReference type="VEuPathDB" id="PiroplasmaDB:BOVATA_004910"/>
<protein>
    <recommendedName>
        <fullName evidence="4">Secreted protein</fullName>
    </recommendedName>
</protein>
<evidence type="ECO:0000313" key="3">
    <source>
        <dbReference type="Proteomes" id="UP000236319"/>
    </source>
</evidence>
<accession>A0A2H6K7P5</accession>
<dbReference type="OrthoDB" id="10628901at2759"/>
<feature type="chain" id="PRO_5014138742" description="Secreted protein" evidence="1">
    <location>
        <begin position="24"/>
        <end position="649"/>
    </location>
</feature>
<dbReference type="RefSeq" id="XP_028865241.1">
    <property type="nucleotide sequence ID" value="XM_029009408.1"/>
</dbReference>
<keyword evidence="1" id="KW-0732">Signal</keyword>